<feature type="region of interest" description="Disordered" evidence="1">
    <location>
        <begin position="187"/>
        <end position="206"/>
    </location>
</feature>
<organism evidence="2 3">
    <name type="scientific">Tritrichomonas musculus</name>
    <dbReference type="NCBI Taxonomy" id="1915356"/>
    <lineage>
        <taxon>Eukaryota</taxon>
        <taxon>Metamonada</taxon>
        <taxon>Parabasalia</taxon>
        <taxon>Tritrichomonadida</taxon>
        <taxon>Tritrichomonadidae</taxon>
        <taxon>Tritrichomonas</taxon>
    </lineage>
</organism>
<gene>
    <name evidence="2" type="ORF">M9Y10_038657</name>
</gene>
<evidence type="ECO:0000313" key="3">
    <source>
        <dbReference type="Proteomes" id="UP001470230"/>
    </source>
</evidence>
<dbReference type="InterPro" id="IPR028994">
    <property type="entry name" value="Integrin_alpha_N"/>
</dbReference>
<accession>A0ABR2K914</accession>
<evidence type="ECO:0000256" key="1">
    <source>
        <dbReference type="SAM" id="MobiDB-lite"/>
    </source>
</evidence>
<dbReference type="SUPFAM" id="SSF69318">
    <property type="entry name" value="Integrin alpha N-terminal domain"/>
    <property type="match status" value="1"/>
</dbReference>
<keyword evidence="3" id="KW-1185">Reference proteome</keyword>
<dbReference type="EMBL" id="JAPFFF010000006">
    <property type="protein sequence ID" value="KAK8887606.1"/>
    <property type="molecule type" value="Genomic_DNA"/>
</dbReference>
<sequence>MSKTTLILESGHVLQGNNTQKLLGYCNRLNNELGFNISTTNAQGGLLADRTYARNLLKVLNEFNFGIREGNIVNENSIERFIQRVQEDHPIERPLTHKDLAGMGDDTFSKWIRITPSFYNELSKSVDKRILRQHGDEAFPNNIINTAISILNYHNFAANDNTDHRYVRRINSESLQHFVDRVYSHREIPSVPPSSPPETSHREPQEHFGPFFRFGAAETFPELNPLNKLRRPPSTPQNNNNDNTILFQNQMTQPNINNENMERLINDLIIKYNISAQQPTSRQGLDPRAEVALYQIAAMYKDLPSRHGSAGARDKAGMEALEHIVLRLKKDIKRVAQAISPQGAQRMVEKHNEKSPNSPWTLVHADINGDNIPDVAIRNANNKYVYVNGYTTTKSDWPMRYGFYNQYPTREARKESGFKSAREYTNDLFGGHFDVENTNPYMKGNMLGWTVPESWQNYKHEGYKKPSNKRMTSYRRFEYFIFRKAFDHAIAKLIANNSIGNITQKPLSKYKMQIYSKACAMMWNYYIIHDFVVRLGLGNVDPNSKDFDKLKKKNKQLIDDLVSDLIAHTLYTKDGHNEQQRKAFSNHIANHAKFAILHAAATLQKPEIFEGHDQQPQEIDDFDYLEQDHPDNQWTQEGQGNWDDHDVWFNDDEAAAQLRA</sequence>
<comment type="caution">
    <text evidence="2">The sequence shown here is derived from an EMBL/GenBank/DDBJ whole genome shotgun (WGS) entry which is preliminary data.</text>
</comment>
<reference evidence="2 3" key="1">
    <citation type="submission" date="2024-04" db="EMBL/GenBank/DDBJ databases">
        <title>Tritrichomonas musculus Genome.</title>
        <authorList>
            <person name="Alves-Ferreira E."/>
            <person name="Grigg M."/>
            <person name="Lorenzi H."/>
            <person name="Galac M."/>
        </authorList>
    </citation>
    <scope>NUCLEOTIDE SEQUENCE [LARGE SCALE GENOMIC DNA]</scope>
    <source>
        <strain evidence="2 3">EAF2021</strain>
    </source>
</reference>
<proteinExistence type="predicted"/>
<protein>
    <submittedName>
        <fullName evidence="2">Uncharacterized protein</fullName>
    </submittedName>
</protein>
<dbReference type="Proteomes" id="UP001470230">
    <property type="component" value="Unassembled WGS sequence"/>
</dbReference>
<evidence type="ECO:0000313" key="2">
    <source>
        <dbReference type="EMBL" id="KAK8887606.1"/>
    </source>
</evidence>
<name>A0ABR2K914_9EUKA</name>